<dbReference type="EMBL" id="FTNT01000006">
    <property type="protein sequence ID" value="SIS05359.1"/>
    <property type="molecule type" value="Genomic_DNA"/>
</dbReference>
<evidence type="ECO:0000256" key="2">
    <source>
        <dbReference type="ARBA" id="ARBA00012438"/>
    </source>
</evidence>
<evidence type="ECO:0000256" key="10">
    <source>
        <dbReference type="SAM" id="Phobius"/>
    </source>
</evidence>
<dbReference type="Gene3D" id="1.20.5.1930">
    <property type="match status" value="1"/>
</dbReference>
<keyword evidence="6 12" id="KW-0418">Kinase</keyword>
<feature type="domain" description="Signal transduction histidine kinase subgroup 3 dimerisation and phosphoacceptor" evidence="11">
    <location>
        <begin position="237"/>
        <end position="302"/>
    </location>
</feature>
<dbReference type="EC" id="2.7.13.3" evidence="2"/>
<evidence type="ECO:0000256" key="9">
    <source>
        <dbReference type="SAM" id="MobiDB-lite"/>
    </source>
</evidence>
<reference evidence="12 13" key="1">
    <citation type="submission" date="2017-01" db="EMBL/GenBank/DDBJ databases">
        <authorList>
            <person name="Mah S.A."/>
            <person name="Swanson W.J."/>
            <person name="Moy G.W."/>
            <person name="Vacquier V.D."/>
        </authorList>
    </citation>
    <scope>NUCLEOTIDE SEQUENCE [LARGE SCALE GENOMIC DNA]</scope>
    <source>
        <strain evidence="12 13">CPCC 203464</strain>
    </source>
</reference>
<dbReference type="GO" id="GO:0016020">
    <property type="term" value="C:membrane"/>
    <property type="evidence" value="ECO:0007669"/>
    <property type="project" value="InterPro"/>
</dbReference>
<keyword evidence="13" id="KW-1185">Reference proteome</keyword>
<gene>
    <name evidence="12" type="ORF">SAMN05445060_2413</name>
</gene>
<keyword evidence="7" id="KW-0067">ATP-binding</keyword>
<dbReference type="STRING" id="1344003.SAMN05445060_2413"/>
<sequence length="439" mass="46233">MRVSDRRRSVPMMSNGWAGERRTGASDGVRAAPPPTAPRSVAARIRTTAWTVGAAALSLFCTIMTAGLAGFAHTPGWNVAAGCVLNLAAGVALIWRHQHPWRVLALAVAGPLFFATDATAALIALFAVAAAVRDRRLVVSAGAVWIACGVSLTYDAVRRRDYSVLTIGSARPRDGQVPEWNLPLWLPWVVATVLVVVVVGLALLRRARSDLVQAETVLDVRTRESEAMRHQMLRADERARIARDMHDTLAATLSRISLTAGGLQVNSGDGPERVANTASLIQRTAHDGLDELRRIVGVLRAGDGAATAGMDRGLDSIGDLLTAGRAVGVRVTHLTDLAPGQVGPLTGSISYRVVREAVTNAQRHAPGAPVLVAVRGGPDDGLSVEVRNSLPGAAEDTGIVGTGTGLRGLREQATEVGGSFCAERVGDEFVVTCLLPFFS</sequence>
<feature type="region of interest" description="Disordered" evidence="9">
    <location>
        <begin position="1"/>
        <end position="39"/>
    </location>
</feature>
<organism evidence="12 13">
    <name type="scientific">Williamsia sterculiae</name>
    <dbReference type="NCBI Taxonomy" id="1344003"/>
    <lineage>
        <taxon>Bacteria</taxon>
        <taxon>Bacillati</taxon>
        <taxon>Actinomycetota</taxon>
        <taxon>Actinomycetes</taxon>
        <taxon>Mycobacteriales</taxon>
        <taxon>Nocardiaceae</taxon>
        <taxon>Williamsia</taxon>
    </lineage>
</organism>
<dbReference type="Proteomes" id="UP000186218">
    <property type="component" value="Unassembled WGS sequence"/>
</dbReference>
<evidence type="ECO:0000256" key="6">
    <source>
        <dbReference type="ARBA" id="ARBA00022777"/>
    </source>
</evidence>
<dbReference type="SUPFAM" id="SSF55874">
    <property type="entry name" value="ATPase domain of HSP90 chaperone/DNA topoisomerase II/histidine kinase"/>
    <property type="match status" value="1"/>
</dbReference>
<evidence type="ECO:0000256" key="1">
    <source>
        <dbReference type="ARBA" id="ARBA00000085"/>
    </source>
</evidence>
<keyword evidence="10" id="KW-1133">Transmembrane helix</keyword>
<evidence type="ECO:0000256" key="7">
    <source>
        <dbReference type="ARBA" id="ARBA00022840"/>
    </source>
</evidence>
<feature type="transmembrane region" description="Helical" evidence="10">
    <location>
        <begin position="49"/>
        <end position="71"/>
    </location>
</feature>
<name>A0A1N7FYG2_9NOCA</name>
<evidence type="ECO:0000256" key="3">
    <source>
        <dbReference type="ARBA" id="ARBA00022553"/>
    </source>
</evidence>
<feature type="transmembrane region" description="Helical" evidence="10">
    <location>
        <begin position="185"/>
        <end position="204"/>
    </location>
</feature>
<dbReference type="Gene3D" id="3.30.565.10">
    <property type="entry name" value="Histidine kinase-like ATPase, C-terminal domain"/>
    <property type="match status" value="1"/>
</dbReference>
<evidence type="ECO:0000256" key="8">
    <source>
        <dbReference type="ARBA" id="ARBA00023012"/>
    </source>
</evidence>
<dbReference type="CDD" id="cd16917">
    <property type="entry name" value="HATPase_UhpB-NarQ-NarX-like"/>
    <property type="match status" value="1"/>
</dbReference>
<evidence type="ECO:0000313" key="12">
    <source>
        <dbReference type="EMBL" id="SIS05359.1"/>
    </source>
</evidence>
<evidence type="ECO:0000313" key="13">
    <source>
        <dbReference type="Proteomes" id="UP000186218"/>
    </source>
</evidence>
<dbReference type="GO" id="GO:0005524">
    <property type="term" value="F:ATP binding"/>
    <property type="evidence" value="ECO:0007669"/>
    <property type="project" value="UniProtKB-KW"/>
</dbReference>
<dbReference type="Pfam" id="PF07730">
    <property type="entry name" value="HisKA_3"/>
    <property type="match status" value="1"/>
</dbReference>
<keyword evidence="10" id="KW-0812">Transmembrane</keyword>
<keyword evidence="3" id="KW-0597">Phosphoprotein</keyword>
<evidence type="ECO:0000256" key="4">
    <source>
        <dbReference type="ARBA" id="ARBA00022679"/>
    </source>
</evidence>
<dbReference type="PANTHER" id="PTHR24421">
    <property type="entry name" value="NITRATE/NITRITE SENSOR PROTEIN NARX-RELATED"/>
    <property type="match status" value="1"/>
</dbReference>
<comment type="catalytic activity">
    <reaction evidence="1">
        <text>ATP + protein L-histidine = ADP + protein N-phospho-L-histidine.</text>
        <dbReference type="EC" id="2.7.13.3"/>
    </reaction>
</comment>
<keyword evidence="10" id="KW-0472">Membrane</keyword>
<dbReference type="AlphaFoldDB" id="A0A1N7FYG2"/>
<accession>A0A1N7FYG2</accession>
<dbReference type="InterPro" id="IPR011712">
    <property type="entry name" value="Sig_transdc_His_kin_sub3_dim/P"/>
</dbReference>
<dbReference type="InterPro" id="IPR036890">
    <property type="entry name" value="HATPase_C_sf"/>
</dbReference>
<dbReference type="GO" id="GO:0000155">
    <property type="term" value="F:phosphorelay sensor kinase activity"/>
    <property type="evidence" value="ECO:0007669"/>
    <property type="project" value="InterPro"/>
</dbReference>
<keyword evidence="4" id="KW-0808">Transferase</keyword>
<protein>
    <recommendedName>
        <fullName evidence="2">histidine kinase</fullName>
        <ecNumber evidence="2">2.7.13.3</ecNumber>
    </recommendedName>
</protein>
<feature type="transmembrane region" description="Helical" evidence="10">
    <location>
        <begin position="103"/>
        <end position="132"/>
    </location>
</feature>
<keyword evidence="8" id="KW-0902">Two-component regulatory system</keyword>
<evidence type="ECO:0000256" key="5">
    <source>
        <dbReference type="ARBA" id="ARBA00022741"/>
    </source>
</evidence>
<dbReference type="InterPro" id="IPR050482">
    <property type="entry name" value="Sensor_HK_TwoCompSys"/>
</dbReference>
<proteinExistence type="predicted"/>
<evidence type="ECO:0000259" key="11">
    <source>
        <dbReference type="Pfam" id="PF07730"/>
    </source>
</evidence>
<keyword evidence="5" id="KW-0547">Nucleotide-binding</keyword>
<dbReference type="PANTHER" id="PTHR24421:SF10">
    <property type="entry name" value="NITRATE_NITRITE SENSOR PROTEIN NARQ"/>
    <property type="match status" value="1"/>
</dbReference>
<dbReference type="GO" id="GO:0046983">
    <property type="term" value="F:protein dimerization activity"/>
    <property type="evidence" value="ECO:0007669"/>
    <property type="project" value="InterPro"/>
</dbReference>